<reference evidence="2 3" key="1">
    <citation type="submission" date="2021-02" db="EMBL/GenBank/DDBJ databases">
        <title>Leishmania (Mundinia) enrietti genome sequencing and assembly.</title>
        <authorList>
            <person name="Almutairi H."/>
            <person name="Gatherer D."/>
        </authorList>
    </citation>
    <scope>NUCLEOTIDE SEQUENCE [LARGE SCALE GENOMIC DNA]</scope>
    <source>
        <strain evidence="2">CUR178</strain>
    </source>
</reference>
<feature type="compositionally biased region" description="Low complexity" evidence="1">
    <location>
        <begin position="352"/>
        <end position="372"/>
    </location>
</feature>
<feature type="region of interest" description="Disordered" evidence="1">
    <location>
        <begin position="1"/>
        <end position="239"/>
    </location>
</feature>
<dbReference type="Proteomes" id="UP000674179">
    <property type="component" value="Chromosome 33"/>
</dbReference>
<evidence type="ECO:0000313" key="3">
    <source>
        <dbReference type="Proteomes" id="UP000674179"/>
    </source>
</evidence>
<dbReference type="PANTHER" id="PTHR35615">
    <property type="entry name" value="PRESENT IN THE OUTER MITOCHONDRIAL MEMBRANE PROTEOME 22-RELATED"/>
    <property type="match status" value="1"/>
</dbReference>
<feature type="compositionally biased region" description="Basic and acidic residues" evidence="1">
    <location>
        <begin position="209"/>
        <end position="218"/>
    </location>
</feature>
<feature type="region of interest" description="Disordered" evidence="1">
    <location>
        <begin position="322"/>
        <end position="379"/>
    </location>
</feature>
<keyword evidence="3" id="KW-1185">Reference proteome</keyword>
<feature type="region of interest" description="Disordered" evidence="1">
    <location>
        <begin position="469"/>
        <end position="526"/>
    </location>
</feature>
<sequence>MGRRKHVQPVEKDAKKRRQSESGRRSSISAHDTCRNKFKNVSSQAPTDAAGDCLSRKGSLGAQGGDVAQQHRSNAVGQNQPKRGDTFYRPPQSLIGGGPVLHNACNAAPPLTHQQHQPQKPQQRHRQGMELPSSAYPMGPSNGQAGGSDGDPRYQHRKGSILSSEPSGSLSLGRRNSHVLVAPGGAAQRPQQPYPPPCCQPRQQYPPHPSHEESDRSRNWAPQDAQGQLRAPYGGGLESVPPPQQLSPFCHFPQLPYVMTPQGSMAPPPLYLFTKQAFPLIPGVPPPQQRCEPPEIRGGTAAPQRLPAKGNPLATVSRALCEQQHATPDQPPVSSPQPTRARNSSVLSVNGAATLTDPTAAPPAAANTEATAVGETPLPRTQSILKHTSSFKKSGSRQQADALVTNPALPLPHTTSILNRVSSFRKAGKTTSGGDQARQQEAAVQQRLHAREQERMRLQQEMRARVAADQAAREQRLRELQQRRSSRSFTEETPTNMAPRLLAESPRLNDPSGSRTPERGPVSVSTVASPLQLPAVLLSPSSRPAAVVAVSSETPPRHPLLIPVATSHSLAGSHTSKENHGAEAPQDDRGSPVSDMSDLSALLDHVESDNAIAMDGMTSAVTATDSDRARGAAAPTAADALTRAAGATQQLWHRCRSLVLYEIPLRCTKTVNKNGEEQIDDSKFPVRLFGRTLRITDATKQTMTEYHFDELVTHRRGSISVDSKVLQKVVEVLLAGYSASVLSLDSQGLSKSISSFDSAAWLAKQRLLMNVLNAVEKIQSAYSKQVGSVEYFEAAFSFALVKKVSSKQAAEWNITSLATAQRTYEVVDLLPPEPTTVPLKMDSCVLYGHRIAGVEYRTLRNEAEFMAALTSAQGKANIVLGRLADAVAADPDSQAALNEQASVFQVVTCALRHRKAGLVSLQEQMAEPAEAVYQREAESDAVSSDDDDTEAPTTFRSHNKASDHSDIIMNCLTCIGAQQNHDLWIAAVERNQNMIPTALFGTAFGGPAYTVVLASVDPTKAESAMALGTQSAMAIKLHRRPLNGSARRLIQVSKYVMADMRKRLSDASCSSEAQQCALESSISKHSALLDSLGKVLEAMETHRFSLSGSA</sequence>
<dbReference type="PANTHER" id="PTHR35615:SF6">
    <property type="entry name" value="KINESIN MOTOR DOMAIN-CONTAINING PROTEIN"/>
    <property type="match status" value="1"/>
</dbReference>
<feature type="compositionally biased region" description="Pro residues" evidence="1">
    <location>
        <begin position="192"/>
        <end position="208"/>
    </location>
</feature>
<feature type="compositionally biased region" description="Basic and acidic residues" evidence="1">
    <location>
        <begin position="575"/>
        <end position="590"/>
    </location>
</feature>
<dbReference type="GeneID" id="94169357"/>
<protein>
    <submittedName>
        <fullName evidence="2">Uncharacterized protein</fullName>
    </submittedName>
</protein>
<dbReference type="RefSeq" id="XP_067689950.1">
    <property type="nucleotide sequence ID" value="XM_067833847.1"/>
</dbReference>
<feature type="compositionally biased region" description="Basic and acidic residues" evidence="1">
    <location>
        <begin position="8"/>
        <end position="24"/>
    </location>
</feature>
<gene>
    <name evidence="2" type="ORF">CUR178_02084</name>
</gene>
<feature type="region of interest" description="Disordered" evidence="1">
    <location>
        <begin position="569"/>
        <end position="596"/>
    </location>
</feature>
<accession>A0A836KES2</accession>
<dbReference type="AlphaFoldDB" id="A0A836KES2"/>
<dbReference type="KEGG" id="lenr:94169357"/>
<feature type="region of interest" description="Disordered" evidence="1">
    <location>
        <begin position="933"/>
        <end position="959"/>
    </location>
</feature>
<evidence type="ECO:0000256" key="1">
    <source>
        <dbReference type="SAM" id="MobiDB-lite"/>
    </source>
</evidence>
<feature type="compositionally biased region" description="Polar residues" evidence="1">
    <location>
        <begin position="336"/>
        <end position="348"/>
    </location>
</feature>
<comment type="caution">
    <text evidence="2">The sequence shown here is derived from an EMBL/GenBank/DDBJ whole genome shotgun (WGS) entry which is preliminary data.</text>
</comment>
<feature type="compositionally biased region" description="Basic and acidic residues" evidence="1">
    <location>
        <begin position="469"/>
        <end position="482"/>
    </location>
</feature>
<dbReference type="EMBL" id="JAFHKP010000033">
    <property type="protein sequence ID" value="KAG5469942.1"/>
    <property type="molecule type" value="Genomic_DNA"/>
</dbReference>
<organism evidence="2 3">
    <name type="scientific">Leishmania enriettii</name>
    <dbReference type="NCBI Taxonomy" id="5663"/>
    <lineage>
        <taxon>Eukaryota</taxon>
        <taxon>Discoba</taxon>
        <taxon>Euglenozoa</taxon>
        <taxon>Kinetoplastea</taxon>
        <taxon>Metakinetoplastina</taxon>
        <taxon>Trypanosomatida</taxon>
        <taxon>Trypanosomatidae</taxon>
        <taxon>Leishmaniinae</taxon>
        <taxon>Leishmania</taxon>
    </lineage>
</organism>
<evidence type="ECO:0000313" key="2">
    <source>
        <dbReference type="EMBL" id="KAG5469942.1"/>
    </source>
</evidence>
<feature type="compositionally biased region" description="Polar residues" evidence="1">
    <location>
        <begin position="70"/>
        <end position="81"/>
    </location>
</feature>
<proteinExistence type="predicted"/>
<feature type="compositionally biased region" description="Low complexity" evidence="1">
    <location>
        <begin position="160"/>
        <end position="173"/>
    </location>
</feature>
<dbReference type="OrthoDB" id="266422at2759"/>
<name>A0A836KES2_LEIEN</name>